<keyword evidence="2" id="KW-0812">Transmembrane</keyword>
<keyword evidence="4" id="KW-1185">Reference proteome</keyword>
<protein>
    <submittedName>
        <fullName evidence="3">Uncharacterized protein</fullName>
    </submittedName>
</protein>
<evidence type="ECO:0000313" key="3">
    <source>
        <dbReference type="EMBL" id="CBY92660.1"/>
    </source>
</evidence>
<dbReference type="HOGENOM" id="CLU_154533_0_0_14"/>
<name>E8ZHN9_MYCHL</name>
<keyword evidence="2" id="KW-0472">Membrane</keyword>
<keyword evidence="2" id="KW-1133">Transmembrane helix</keyword>
<feature type="compositionally biased region" description="Polar residues" evidence="1">
    <location>
        <begin position="43"/>
        <end position="62"/>
    </location>
</feature>
<evidence type="ECO:0000256" key="1">
    <source>
        <dbReference type="SAM" id="MobiDB-lite"/>
    </source>
</evidence>
<proteinExistence type="predicted"/>
<dbReference type="EMBL" id="FR773153">
    <property type="protein sequence ID" value="CBY92660.1"/>
    <property type="molecule type" value="Genomic_DNA"/>
</dbReference>
<dbReference type="KEGG" id="mha:HF1_06520"/>
<dbReference type="Proteomes" id="UP000008637">
    <property type="component" value="Chromosome"/>
</dbReference>
<dbReference type="AlphaFoldDB" id="E8ZHN9"/>
<feature type="transmembrane region" description="Helical" evidence="2">
    <location>
        <begin position="6"/>
        <end position="31"/>
    </location>
</feature>
<organism evidence="3 4">
    <name type="scientific">Mycoplasma haemofelis (strain Langford 1)</name>
    <name type="common">Haemobartonella felis</name>
    <dbReference type="NCBI Taxonomy" id="941640"/>
    <lineage>
        <taxon>Bacteria</taxon>
        <taxon>Bacillati</taxon>
        <taxon>Mycoplasmatota</taxon>
        <taxon>Mollicutes</taxon>
        <taxon>Mycoplasmataceae</taxon>
        <taxon>Mycoplasma</taxon>
    </lineage>
</organism>
<reference evidence="3 4" key="1">
    <citation type="journal article" date="2011" name="J. Bacteriol.">
        <title>Complete genome sequence of Mycoplasma haemofelis, a hemotropic mycoplasma.</title>
        <authorList>
            <person name="Barker E.N."/>
            <person name="Helps C.R."/>
            <person name="Peters I.R."/>
            <person name="Darby A.C."/>
            <person name="Radford A.D."/>
            <person name="Tasker S."/>
        </authorList>
    </citation>
    <scope>NUCLEOTIDE SEQUENCE [LARGE SCALE GENOMIC DNA]</scope>
    <source>
        <strain evidence="3 4">Langford 1</strain>
    </source>
</reference>
<evidence type="ECO:0000313" key="4">
    <source>
        <dbReference type="Proteomes" id="UP000008637"/>
    </source>
</evidence>
<dbReference type="OrthoDB" id="403327at2"/>
<feature type="region of interest" description="Disordered" evidence="1">
    <location>
        <begin position="36"/>
        <end position="62"/>
    </location>
</feature>
<gene>
    <name evidence="3" type="ordered locus">HF1_06520</name>
</gene>
<sequence length="146" mass="15864">MFPQPLLLKVICGGSFVALSTGVGVVGALLISKDSVSEPKDSPINSPSQDIVSESTTSVQSSPIHGNCTIYKITDSREKKTASVAEKNFLDLDKGNKSYAGIKKACDGANGKDIFLSRRGVWYWLGYYREWGYYSEDQSLGASLKK</sequence>
<accession>E8ZHN9</accession>
<evidence type="ECO:0000256" key="2">
    <source>
        <dbReference type="SAM" id="Phobius"/>
    </source>
</evidence>